<comment type="caution">
    <text evidence="1">The sequence shown here is derived from an EMBL/GenBank/DDBJ whole genome shotgun (WGS) entry which is preliminary data.</text>
</comment>
<dbReference type="EMBL" id="CALOZG010000011">
    <property type="protein sequence ID" value="CAH4030828.1"/>
    <property type="molecule type" value="Genomic_DNA"/>
</dbReference>
<accession>A0A9P0TJ02</accession>
<evidence type="ECO:0000313" key="1">
    <source>
        <dbReference type="EMBL" id="CAH4030828.1"/>
    </source>
</evidence>
<dbReference type="AlphaFoldDB" id="A0A9P0TJ02"/>
<sequence length="125" mass="14429">MTSKDLIAQVQYNEKEAQEKSLNSGVLIKCYITAIITTLPAAAHLGKRDRSMAITSQSTLLLNHRYFNSRAHTGTGTRLDIKSPDPMQCLCRTREDLRTAPIYLCRCVNQCMRIPLWHFEFFRFF</sequence>
<gene>
    <name evidence="1" type="ORF">PIBRA_LOCUS7433</name>
</gene>
<keyword evidence="2" id="KW-1185">Reference proteome</keyword>
<organism evidence="1 2">
    <name type="scientific">Pieris brassicae</name>
    <name type="common">White butterfly</name>
    <name type="synonym">Large white butterfly</name>
    <dbReference type="NCBI Taxonomy" id="7116"/>
    <lineage>
        <taxon>Eukaryota</taxon>
        <taxon>Metazoa</taxon>
        <taxon>Ecdysozoa</taxon>
        <taxon>Arthropoda</taxon>
        <taxon>Hexapoda</taxon>
        <taxon>Insecta</taxon>
        <taxon>Pterygota</taxon>
        <taxon>Neoptera</taxon>
        <taxon>Endopterygota</taxon>
        <taxon>Lepidoptera</taxon>
        <taxon>Glossata</taxon>
        <taxon>Ditrysia</taxon>
        <taxon>Papilionoidea</taxon>
        <taxon>Pieridae</taxon>
        <taxon>Pierinae</taxon>
        <taxon>Pieris</taxon>
    </lineage>
</organism>
<name>A0A9P0TJ02_PIEBR</name>
<protein>
    <submittedName>
        <fullName evidence="1">Uncharacterized protein</fullName>
    </submittedName>
</protein>
<proteinExistence type="predicted"/>
<dbReference type="Proteomes" id="UP001152562">
    <property type="component" value="Unassembled WGS sequence"/>
</dbReference>
<evidence type="ECO:0000313" key="2">
    <source>
        <dbReference type="Proteomes" id="UP001152562"/>
    </source>
</evidence>
<reference evidence="1" key="1">
    <citation type="submission" date="2022-05" db="EMBL/GenBank/DDBJ databases">
        <authorList>
            <person name="Okamura Y."/>
        </authorList>
    </citation>
    <scope>NUCLEOTIDE SEQUENCE</scope>
</reference>